<keyword evidence="7" id="KW-1185">Reference proteome</keyword>
<accession>A0A8I2YCE5</accession>
<name>A0A8I2YCE5_9AGAM</name>
<evidence type="ECO:0000256" key="1">
    <source>
        <dbReference type="ARBA" id="ARBA00022723"/>
    </source>
</evidence>
<keyword evidence="1" id="KW-0479">Metal-binding</keyword>
<dbReference type="EMBL" id="JAGFBS010000090">
    <property type="protein sequence ID" value="KAG6369310.1"/>
    <property type="molecule type" value="Genomic_DNA"/>
</dbReference>
<gene>
    <name evidence="6" type="ORF">JVT61DRAFT_15471</name>
</gene>
<dbReference type="OrthoDB" id="4851849at2759"/>
<proteinExistence type="predicted"/>
<dbReference type="PROSITE" id="PS01360">
    <property type="entry name" value="ZF_MYND_1"/>
    <property type="match status" value="1"/>
</dbReference>
<evidence type="ECO:0000256" key="3">
    <source>
        <dbReference type="ARBA" id="ARBA00022833"/>
    </source>
</evidence>
<dbReference type="SUPFAM" id="SSF144232">
    <property type="entry name" value="HIT/MYND zinc finger-like"/>
    <property type="match status" value="1"/>
</dbReference>
<comment type="caution">
    <text evidence="6">The sequence shown here is derived from an EMBL/GenBank/DDBJ whole genome shotgun (WGS) entry which is preliminary data.</text>
</comment>
<protein>
    <recommendedName>
        <fullName evidence="5">MYND-type domain-containing protein</fullName>
    </recommendedName>
</protein>
<reference evidence="6" key="1">
    <citation type="submission" date="2021-03" db="EMBL/GenBank/DDBJ databases">
        <title>Evolutionary innovations through gain and loss of genes in the ectomycorrhizal Boletales.</title>
        <authorList>
            <person name="Wu G."/>
            <person name="Miyauchi S."/>
            <person name="Morin E."/>
            <person name="Yang Z.-L."/>
            <person name="Xu J."/>
            <person name="Martin F.M."/>
        </authorList>
    </citation>
    <scope>NUCLEOTIDE SEQUENCE</scope>
    <source>
        <strain evidence="6">BR01</strain>
    </source>
</reference>
<evidence type="ECO:0000313" key="7">
    <source>
        <dbReference type="Proteomes" id="UP000683000"/>
    </source>
</evidence>
<organism evidence="6 7">
    <name type="scientific">Boletus reticuloceps</name>
    <dbReference type="NCBI Taxonomy" id="495285"/>
    <lineage>
        <taxon>Eukaryota</taxon>
        <taxon>Fungi</taxon>
        <taxon>Dikarya</taxon>
        <taxon>Basidiomycota</taxon>
        <taxon>Agaricomycotina</taxon>
        <taxon>Agaricomycetes</taxon>
        <taxon>Agaricomycetidae</taxon>
        <taxon>Boletales</taxon>
        <taxon>Boletineae</taxon>
        <taxon>Boletaceae</taxon>
        <taxon>Boletoideae</taxon>
        <taxon>Boletus</taxon>
    </lineage>
</organism>
<dbReference type="PROSITE" id="PS50865">
    <property type="entry name" value="ZF_MYND_2"/>
    <property type="match status" value="1"/>
</dbReference>
<sequence length="410" mass="47365">MVKTCNCCRGHSGDYDEAKLRRCAGCQKVYYCSTSCQKEDWVYHIFHCKPSRPINTADYLARAVFENLLPEHPQTCDDYGFSRVFTAEEKSKLLGLYIGTSMTLWMESFLINVHPGLIKVIKIPPKTIHGWRIRGALVDEIKATFYKIPERTRGGYFPWFLQNEHIIALAGQPLSEDMMHNHADEMMVRAWRFIGGSETDSGEEIVAAVNRKPGEEKDCHFLYALLLSKWRPHSDLDLWVDFGFASCRSQEEESLLCTQYQRLITKCSFKEFCDAYRGRRLLNFFLSKGLQVDDPRGHLRDLLHGPANCKNSVWYLKQSIVQEDSTKEESRMERSVMVDYGFMNCKNDSERRQLKRVYRAFFDGPDGDPLALHEAAIKGNIHGYLSTVVKGLKDPKFKRLMKNPYPLPDL</sequence>
<keyword evidence="3" id="KW-0862">Zinc</keyword>
<dbReference type="Pfam" id="PF01753">
    <property type="entry name" value="zf-MYND"/>
    <property type="match status" value="1"/>
</dbReference>
<dbReference type="AlphaFoldDB" id="A0A8I2YCE5"/>
<dbReference type="InterPro" id="IPR002893">
    <property type="entry name" value="Znf_MYND"/>
</dbReference>
<dbReference type="Gene3D" id="6.10.140.2220">
    <property type="match status" value="1"/>
</dbReference>
<evidence type="ECO:0000256" key="2">
    <source>
        <dbReference type="ARBA" id="ARBA00022771"/>
    </source>
</evidence>
<dbReference type="GO" id="GO:0008270">
    <property type="term" value="F:zinc ion binding"/>
    <property type="evidence" value="ECO:0007669"/>
    <property type="project" value="UniProtKB-KW"/>
</dbReference>
<keyword evidence="2 4" id="KW-0863">Zinc-finger</keyword>
<evidence type="ECO:0000256" key="4">
    <source>
        <dbReference type="PROSITE-ProRule" id="PRU00134"/>
    </source>
</evidence>
<feature type="domain" description="MYND-type" evidence="5">
    <location>
        <begin position="5"/>
        <end position="48"/>
    </location>
</feature>
<evidence type="ECO:0000259" key="5">
    <source>
        <dbReference type="PROSITE" id="PS50865"/>
    </source>
</evidence>
<dbReference type="Proteomes" id="UP000683000">
    <property type="component" value="Unassembled WGS sequence"/>
</dbReference>
<evidence type="ECO:0000313" key="6">
    <source>
        <dbReference type="EMBL" id="KAG6369310.1"/>
    </source>
</evidence>